<evidence type="ECO:0000313" key="3">
    <source>
        <dbReference type="Proteomes" id="UP000309061"/>
    </source>
</evidence>
<name>A0A6B8KEN9_9HYPH</name>
<organism evidence="2 3">
    <name type="scientific">Methylocystis heyeri</name>
    <dbReference type="NCBI Taxonomy" id="391905"/>
    <lineage>
        <taxon>Bacteria</taxon>
        <taxon>Pseudomonadati</taxon>
        <taxon>Pseudomonadota</taxon>
        <taxon>Alphaproteobacteria</taxon>
        <taxon>Hyphomicrobiales</taxon>
        <taxon>Methylocystaceae</taxon>
        <taxon>Methylocystis</taxon>
    </lineage>
</organism>
<gene>
    <name evidence="2" type="ORF">H2LOC_007075</name>
</gene>
<dbReference type="AlphaFoldDB" id="A0A6B8KEN9"/>
<reference evidence="2 3" key="1">
    <citation type="submission" date="2019-11" db="EMBL/GenBank/DDBJ databases">
        <title>The genome sequence of Methylocystis heyeri.</title>
        <authorList>
            <person name="Oshkin I.Y."/>
            <person name="Miroshnikov K."/>
            <person name="Dedysh S.N."/>
        </authorList>
    </citation>
    <scope>NUCLEOTIDE SEQUENCE [LARGE SCALE GENOMIC DNA]</scope>
    <source>
        <strain evidence="2 3">H2</strain>
    </source>
</reference>
<evidence type="ECO:0008006" key="4">
    <source>
        <dbReference type="Google" id="ProtNLM"/>
    </source>
</evidence>
<accession>A0A6B8KEN9</accession>
<sequence>MIAAALRGVGVGASLLVSAASAGAAENPPLAGCYERVYDKGHLSAHKDQIVTRVRLKIRAAPEWEPQSATDPQRIVADADLRIWAHGAKKRFDSTGACWKQGEELMCNASLSAAEIDPCKSKGDGVRDCRIDASDAGSFRLSPKPEGLLLAVHKRLELPETGPDASAPFLYLSPDNPENHAFLLKRSSSCD</sequence>
<dbReference type="Proteomes" id="UP000309061">
    <property type="component" value="Chromosome"/>
</dbReference>
<dbReference type="OrthoDB" id="7839213at2"/>
<keyword evidence="3" id="KW-1185">Reference proteome</keyword>
<feature type="signal peptide" evidence="1">
    <location>
        <begin position="1"/>
        <end position="24"/>
    </location>
</feature>
<evidence type="ECO:0000313" key="2">
    <source>
        <dbReference type="EMBL" id="QGM45475.1"/>
    </source>
</evidence>
<protein>
    <recommendedName>
        <fullName evidence="4">DUF3617 family protein</fullName>
    </recommendedName>
</protein>
<dbReference type="RefSeq" id="WP_136495757.1">
    <property type="nucleotide sequence ID" value="NZ_CP046052.1"/>
</dbReference>
<dbReference type="KEGG" id="mhey:H2LOC_007075"/>
<keyword evidence="1" id="KW-0732">Signal</keyword>
<proteinExistence type="predicted"/>
<evidence type="ECO:0000256" key="1">
    <source>
        <dbReference type="SAM" id="SignalP"/>
    </source>
</evidence>
<feature type="chain" id="PRO_5025465619" description="DUF3617 family protein" evidence="1">
    <location>
        <begin position="25"/>
        <end position="191"/>
    </location>
</feature>
<dbReference type="EMBL" id="CP046052">
    <property type="protein sequence ID" value="QGM45475.1"/>
    <property type="molecule type" value="Genomic_DNA"/>
</dbReference>